<keyword evidence="7 8" id="KW-0802">TPR repeat</keyword>
<dbReference type="RefSeq" id="XP_005832352.1">
    <property type="nucleotide sequence ID" value="XM_005832295.1"/>
</dbReference>
<evidence type="ECO:0000313" key="11">
    <source>
        <dbReference type="EMBL" id="EKX45372.1"/>
    </source>
</evidence>
<keyword evidence="9" id="KW-0732">Signal</keyword>
<evidence type="ECO:0000256" key="9">
    <source>
        <dbReference type="SAM" id="SignalP"/>
    </source>
</evidence>
<evidence type="ECO:0000256" key="4">
    <source>
        <dbReference type="ARBA" id="ARBA00022676"/>
    </source>
</evidence>
<feature type="domain" description="O-GlcNAc transferase C-terminal" evidence="10">
    <location>
        <begin position="354"/>
        <end position="517"/>
    </location>
</feature>
<dbReference type="Gene3D" id="3.40.50.2000">
    <property type="entry name" value="Glycogen Phosphorylase B"/>
    <property type="match status" value="1"/>
</dbReference>
<dbReference type="PANTHER" id="PTHR44998:SF1">
    <property type="entry name" value="UDP-N-ACETYLGLUCOSAMINE--PEPTIDE N-ACETYLGLUCOSAMINYLTRANSFERASE 110 KDA SUBUNIT"/>
    <property type="match status" value="1"/>
</dbReference>
<dbReference type="GeneID" id="17302133"/>
<reference evidence="13" key="2">
    <citation type="submission" date="2012-11" db="EMBL/GenBank/DDBJ databases">
        <authorList>
            <person name="Kuo A."/>
            <person name="Curtis B.A."/>
            <person name="Tanifuji G."/>
            <person name="Burki F."/>
            <person name="Gruber A."/>
            <person name="Irimia M."/>
            <person name="Maruyama S."/>
            <person name="Arias M.C."/>
            <person name="Ball S.G."/>
            <person name="Gile G.H."/>
            <person name="Hirakawa Y."/>
            <person name="Hopkins J.F."/>
            <person name="Rensing S.A."/>
            <person name="Schmutz J."/>
            <person name="Symeonidi A."/>
            <person name="Elias M."/>
            <person name="Eveleigh R.J."/>
            <person name="Herman E.K."/>
            <person name="Klute M.J."/>
            <person name="Nakayama T."/>
            <person name="Obornik M."/>
            <person name="Reyes-Prieto A."/>
            <person name="Armbrust E.V."/>
            <person name="Aves S.J."/>
            <person name="Beiko R.G."/>
            <person name="Coutinho P."/>
            <person name="Dacks J.B."/>
            <person name="Durnford D.G."/>
            <person name="Fast N.M."/>
            <person name="Green B.R."/>
            <person name="Grisdale C."/>
            <person name="Hempe F."/>
            <person name="Henrissat B."/>
            <person name="Hoppner M.P."/>
            <person name="Ishida K.-I."/>
            <person name="Kim E."/>
            <person name="Koreny L."/>
            <person name="Kroth P.G."/>
            <person name="Liu Y."/>
            <person name="Malik S.-B."/>
            <person name="Maier U.G."/>
            <person name="McRose D."/>
            <person name="Mock T."/>
            <person name="Neilson J.A."/>
            <person name="Onodera N.T."/>
            <person name="Poole A.M."/>
            <person name="Pritham E.J."/>
            <person name="Richards T.A."/>
            <person name="Rocap G."/>
            <person name="Roy S.W."/>
            <person name="Sarai C."/>
            <person name="Schaack S."/>
            <person name="Shirato S."/>
            <person name="Slamovits C.H."/>
            <person name="Spencer D.F."/>
            <person name="Suzuki S."/>
            <person name="Worden A.Z."/>
            <person name="Zauner S."/>
            <person name="Barry K."/>
            <person name="Bell C."/>
            <person name="Bharti A.K."/>
            <person name="Crow J.A."/>
            <person name="Grimwood J."/>
            <person name="Kramer R."/>
            <person name="Lindquist E."/>
            <person name="Lucas S."/>
            <person name="Salamov A."/>
            <person name="McFadden G.I."/>
            <person name="Lane C.E."/>
            <person name="Keeling P.J."/>
            <person name="Gray M.W."/>
            <person name="Grigoriev I.V."/>
            <person name="Archibald J.M."/>
        </authorList>
    </citation>
    <scope>NUCLEOTIDE SEQUENCE</scope>
    <source>
        <strain evidence="13">CCMP2712</strain>
    </source>
</reference>
<dbReference type="EMBL" id="JH992999">
    <property type="protein sequence ID" value="EKX45372.1"/>
    <property type="molecule type" value="Genomic_DNA"/>
</dbReference>
<comment type="pathway">
    <text evidence="1">Protein modification; protein glycosylation.</text>
</comment>
<dbReference type="Gene3D" id="1.25.40.10">
    <property type="entry name" value="Tetratricopeptide repeat domain"/>
    <property type="match status" value="2"/>
</dbReference>
<organism evidence="11">
    <name type="scientific">Guillardia theta (strain CCMP2712)</name>
    <name type="common">Cryptophyte</name>
    <dbReference type="NCBI Taxonomy" id="905079"/>
    <lineage>
        <taxon>Eukaryota</taxon>
        <taxon>Cryptophyceae</taxon>
        <taxon>Pyrenomonadales</taxon>
        <taxon>Geminigeraceae</taxon>
        <taxon>Guillardia</taxon>
    </lineage>
</organism>
<dbReference type="PaxDb" id="55529-EKX45372"/>
<feature type="repeat" description="TPR" evidence="8">
    <location>
        <begin position="52"/>
        <end position="85"/>
    </location>
</feature>
<dbReference type="InterPro" id="IPR019734">
    <property type="entry name" value="TPR_rpt"/>
</dbReference>
<reference evidence="11 13" key="1">
    <citation type="journal article" date="2012" name="Nature">
        <title>Algal genomes reveal evolutionary mosaicism and the fate of nucleomorphs.</title>
        <authorList>
            <consortium name="DOE Joint Genome Institute"/>
            <person name="Curtis B.A."/>
            <person name="Tanifuji G."/>
            <person name="Burki F."/>
            <person name="Gruber A."/>
            <person name="Irimia M."/>
            <person name="Maruyama S."/>
            <person name="Arias M.C."/>
            <person name="Ball S.G."/>
            <person name="Gile G.H."/>
            <person name="Hirakawa Y."/>
            <person name="Hopkins J.F."/>
            <person name="Kuo A."/>
            <person name="Rensing S.A."/>
            <person name="Schmutz J."/>
            <person name="Symeonidi A."/>
            <person name="Elias M."/>
            <person name="Eveleigh R.J."/>
            <person name="Herman E.K."/>
            <person name="Klute M.J."/>
            <person name="Nakayama T."/>
            <person name="Obornik M."/>
            <person name="Reyes-Prieto A."/>
            <person name="Armbrust E.V."/>
            <person name="Aves S.J."/>
            <person name="Beiko R.G."/>
            <person name="Coutinho P."/>
            <person name="Dacks J.B."/>
            <person name="Durnford D.G."/>
            <person name="Fast N.M."/>
            <person name="Green B.R."/>
            <person name="Grisdale C.J."/>
            <person name="Hempel F."/>
            <person name="Henrissat B."/>
            <person name="Hoppner M.P."/>
            <person name="Ishida K."/>
            <person name="Kim E."/>
            <person name="Koreny L."/>
            <person name="Kroth P.G."/>
            <person name="Liu Y."/>
            <person name="Malik S.B."/>
            <person name="Maier U.G."/>
            <person name="McRose D."/>
            <person name="Mock T."/>
            <person name="Neilson J.A."/>
            <person name="Onodera N.T."/>
            <person name="Poole A.M."/>
            <person name="Pritham E.J."/>
            <person name="Richards T.A."/>
            <person name="Rocap G."/>
            <person name="Roy S.W."/>
            <person name="Sarai C."/>
            <person name="Schaack S."/>
            <person name="Shirato S."/>
            <person name="Slamovits C.H."/>
            <person name="Spencer D.F."/>
            <person name="Suzuki S."/>
            <person name="Worden A.Z."/>
            <person name="Zauner S."/>
            <person name="Barry K."/>
            <person name="Bell C."/>
            <person name="Bharti A.K."/>
            <person name="Crow J.A."/>
            <person name="Grimwood J."/>
            <person name="Kramer R."/>
            <person name="Lindquist E."/>
            <person name="Lucas S."/>
            <person name="Salamov A."/>
            <person name="McFadden G.I."/>
            <person name="Lane C.E."/>
            <person name="Keeling P.J."/>
            <person name="Gray M.W."/>
            <person name="Grigoriev I.V."/>
            <person name="Archibald J.M."/>
        </authorList>
    </citation>
    <scope>NUCLEOTIDE SEQUENCE</scope>
    <source>
        <strain evidence="11 13">CCMP2712</strain>
    </source>
</reference>
<keyword evidence="5" id="KW-0808">Transferase</keyword>
<dbReference type="AlphaFoldDB" id="L1JAP4"/>
<feature type="domain" description="O-GlcNAc transferase C-terminal" evidence="10">
    <location>
        <begin position="531"/>
        <end position="697"/>
    </location>
</feature>
<dbReference type="KEGG" id="gtt:GUITHDRAFT_163259"/>
<accession>L1JAP4</accession>
<dbReference type="Proteomes" id="UP000011087">
    <property type="component" value="Unassembled WGS sequence"/>
</dbReference>
<dbReference type="EnsemblProtists" id="EKX45372">
    <property type="protein sequence ID" value="EKX45372"/>
    <property type="gene ID" value="GUITHDRAFT_163259"/>
</dbReference>
<evidence type="ECO:0000256" key="5">
    <source>
        <dbReference type="ARBA" id="ARBA00022679"/>
    </source>
</evidence>
<comment type="similarity">
    <text evidence="2">Belongs to the glycosyltransferase 41 family. O-GlcNAc transferase subfamily.</text>
</comment>
<sequence length="826" mass="91537">MATRAVVMAAVVMLVVAGEDDCPRGRALRDNGRLNEAVQAYYDCVVQDPRSVSSRHNLGIAYHYQGRQDLAQDQLKSALKLDPTIYVSYIALGQTYKAQGKCEENVECMSEALRIAGTSSASHQIRDMLIDSYFDCSSLFVQGSDIRHTSLNDMARILFAGPSALLTRQEVWNRLGGLLLGIGECEGAIRCFKVAWRLGARNDDPFFGAAICSNKQGMHDQAARLFYLASRMKTSRRPLCLLGSFVNAARMARWELLLSHAEALASYMSKQYISRILPSHLCETTMARKDVDSLLFSCCDFSGVGVGSLLQPHEYLLLNPQLCDFLTASIIYSRGQTGHLKSDRLLEEVHEGRRRAKQGKRLVLGYFSSDFAAHATSHLLKGSFPLHDKGKVSLRCLNLGHSNASEFWQVEISRDCNMTHVDPLMPVDLAVQQIRRLNIDVLLNLNGWTAGHRSDVLSYKVAPVQATYLGYPGTMGAKYMDFFITDIVATTPEISLSFSEKLVVLPGCYYINDHRRYHFEEAREQETSGPAGSPSREEYVERQRRLLGLPANKTVVSNFNQMYKVNPETFKLWADIVREEETSLFWQILEGPQGERISRRYELHASAHRIAAEKLFWTYKTEIVEFIRRCGLSDIVLDTFPVNAHTVAMDVLWMGTPLLSRPGMLFASRVASSILSSLGQTQLIARNEEDFVELSTSQISNRIFQITNNQGFPSVRLGDGGHRSISNSASSGPGLRSVLRLILTCWGLMFPSREGLLDGLGSSCFGLVSGVGFRSGLNAVSLLEAVGESFTLGAAGHAMGPEAGNTCGSTTHFALGIFLTILTFFS</sequence>
<dbReference type="HOGENOM" id="CLU_343058_0_0_1"/>
<feature type="chain" id="PRO_5008771076" description="protein O-GlcNAc transferase" evidence="9">
    <location>
        <begin position="18"/>
        <end position="826"/>
    </location>
</feature>
<reference evidence="12" key="3">
    <citation type="submission" date="2016-03" db="UniProtKB">
        <authorList>
            <consortium name="EnsemblProtists"/>
        </authorList>
    </citation>
    <scope>IDENTIFICATION</scope>
</reference>
<dbReference type="InterPro" id="IPR029489">
    <property type="entry name" value="OGT/SEC/SPY_C"/>
</dbReference>
<dbReference type="Pfam" id="PF13844">
    <property type="entry name" value="Glyco_transf_41"/>
    <property type="match status" value="2"/>
</dbReference>
<dbReference type="OMA" id="ANLAFDC"/>
<dbReference type="EC" id="2.4.1.255" evidence="3"/>
<dbReference type="InterPro" id="IPR011990">
    <property type="entry name" value="TPR-like_helical_dom_sf"/>
</dbReference>
<dbReference type="STRING" id="905079.L1JAP4"/>
<dbReference type="SMART" id="SM00028">
    <property type="entry name" value="TPR"/>
    <property type="match status" value="3"/>
</dbReference>
<gene>
    <name evidence="11" type="ORF">GUITHDRAFT_163259</name>
</gene>
<dbReference type="GO" id="GO:0097363">
    <property type="term" value="F:protein O-acetylglucosaminyltransferase activity"/>
    <property type="evidence" value="ECO:0007669"/>
    <property type="project" value="UniProtKB-EC"/>
</dbReference>
<evidence type="ECO:0000256" key="1">
    <source>
        <dbReference type="ARBA" id="ARBA00004922"/>
    </source>
</evidence>
<dbReference type="PANTHER" id="PTHR44998">
    <property type="match status" value="1"/>
</dbReference>
<evidence type="ECO:0000256" key="2">
    <source>
        <dbReference type="ARBA" id="ARBA00005386"/>
    </source>
</evidence>
<dbReference type="Pfam" id="PF13181">
    <property type="entry name" value="TPR_8"/>
    <property type="match status" value="1"/>
</dbReference>
<proteinExistence type="inferred from homology"/>
<evidence type="ECO:0000259" key="10">
    <source>
        <dbReference type="Pfam" id="PF13844"/>
    </source>
</evidence>
<dbReference type="PROSITE" id="PS50005">
    <property type="entry name" value="TPR"/>
    <property type="match status" value="1"/>
</dbReference>
<dbReference type="eggNOG" id="KOG4626">
    <property type="taxonomic scope" value="Eukaryota"/>
</dbReference>
<feature type="signal peptide" evidence="9">
    <location>
        <begin position="1"/>
        <end position="17"/>
    </location>
</feature>
<evidence type="ECO:0000256" key="7">
    <source>
        <dbReference type="ARBA" id="ARBA00022803"/>
    </source>
</evidence>
<keyword evidence="6" id="KW-0677">Repeat</keyword>
<evidence type="ECO:0000256" key="3">
    <source>
        <dbReference type="ARBA" id="ARBA00011970"/>
    </source>
</evidence>
<evidence type="ECO:0000256" key="6">
    <source>
        <dbReference type="ARBA" id="ARBA00022737"/>
    </source>
</evidence>
<dbReference type="OrthoDB" id="421121at2759"/>
<dbReference type="Gene3D" id="3.40.50.11380">
    <property type="match status" value="1"/>
</dbReference>
<evidence type="ECO:0000256" key="8">
    <source>
        <dbReference type="PROSITE-ProRule" id="PRU00339"/>
    </source>
</evidence>
<keyword evidence="13" id="KW-1185">Reference proteome</keyword>
<evidence type="ECO:0000313" key="13">
    <source>
        <dbReference type="Proteomes" id="UP000011087"/>
    </source>
</evidence>
<dbReference type="SUPFAM" id="SSF48452">
    <property type="entry name" value="TPR-like"/>
    <property type="match status" value="1"/>
</dbReference>
<name>L1JAP4_GUITC</name>
<protein>
    <recommendedName>
        <fullName evidence="3">protein O-GlcNAc transferase</fullName>
        <ecNumber evidence="3">2.4.1.255</ecNumber>
    </recommendedName>
</protein>
<evidence type="ECO:0000313" key="12">
    <source>
        <dbReference type="EnsemblProtists" id="EKX45372"/>
    </source>
</evidence>
<keyword evidence="4" id="KW-0328">Glycosyltransferase</keyword>